<keyword evidence="1" id="KW-0812">Transmembrane</keyword>
<gene>
    <name evidence="3" type="ORF">A3C93_05190</name>
</gene>
<organism evidence="3 4">
    <name type="scientific">Candidatus Lloydbacteria bacterium RIFCSPHIGHO2_02_FULL_54_17</name>
    <dbReference type="NCBI Taxonomy" id="1798664"/>
    <lineage>
        <taxon>Bacteria</taxon>
        <taxon>Candidatus Lloydiibacteriota</taxon>
    </lineage>
</organism>
<keyword evidence="1" id="KW-1133">Transmembrane helix</keyword>
<feature type="transmembrane region" description="Helical" evidence="1">
    <location>
        <begin position="308"/>
        <end position="330"/>
    </location>
</feature>
<dbReference type="EMBL" id="MHLO01000035">
    <property type="protein sequence ID" value="OGZ11307.1"/>
    <property type="molecule type" value="Genomic_DNA"/>
</dbReference>
<evidence type="ECO:0000313" key="3">
    <source>
        <dbReference type="EMBL" id="OGZ11307.1"/>
    </source>
</evidence>
<evidence type="ECO:0008006" key="5">
    <source>
        <dbReference type="Google" id="ProtNLM"/>
    </source>
</evidence>
<name>A0A1G2DCE1_9BACT</name>
<keyword evidence="1" id="KW-0472">Membrane</keyword>
<feature type="transmembrane region" description="Helical" evidence="1">
    <location>
        <begin position="245"/>
        <end position="263"/>
    </location>
</feature>
<feature type="transmembrane region" description="Helical" evidence="1">
    <location>
        <begin position="215"/>
        <end position="238"/>
    </location>
</feature>
<feature type="signal peptide" evidence="2">
    <location>
        <begin position="1"/>
        <end position="21"/>
    </location>
</feature>
<feature type="chain" id="PRO_5009582516" description="DUF2157 domain-containing protein" evidence="2">
    <location>
        <begin position="22"/>
        <end position="395"/>
    </location>
</feature>
<evidence type="ECO:0000256" key="2">
    <source>
        <dbReference type="SAM" id="SignalP"/>
    </source>
</evidence>
<feature type="transmembrane region" description="Helical" evidence="1">
    <location>
        <begin position="109"/>
        <end position="133"/>
    </location>
</feature>
<dbReference type="AlphaFoldDB" id="A0A1G2DCE1"/>
<dbReference type="STRING" id="1798664.A3C93_05190"/>
<proteinExistence type="predicted"/>
<evidence type="ECO:0000313" key="4">
    <source>
        <dbReference type="Proteomes" id="UP000178636"/>
    </source>
</evidence>
<feature type="transmembrane region" description="Helical" evidence="1">
    <location>
        <begin position="163"/>
        <end position="180"/>
    </location>
</feature>
<comment type="caution">
    <text evidence="3">The sequence shown here is derived from an EMBL/GenBank/DDBJ whole genome shotgun (WGS) entry which is preliminary data.</text>
</comment>
<keyword evidence="2" id="KW-0732">Signal</keyword>
<feature type="transmembrane region" description="Helical" evidence="1">
    <location>
        <begin position="359"/>
        <end position="382"/>
    </location>
</feature>
<evidence type="ECO:0000256" key="1">
    <source>
        <dbReference type="SAM" id="Phobius"/>
    </source>
</evidence>
<reference evidence="3 4" key="1">
    <citation type="journal article" date="2016" name="Nat. Commun.">
        <title>Thousands of microbial genomes shed light on interconnected biogeochemical processes in an aquifer system.</title>
        <authorList>
            <person name="Anantharaman K."/>
            <person name="Brown C.T."/>
            <person name="Hug L.A."/>
            <person name="Sharon I."/>
            <person name="Castelle C.J."/>
            <person name="Probst A.J."/>
            <person name="Thomas B.C."/>
            <person name="Singh A."/>
            <person name="Wilkins M.J."/>
            <person name="Karaoz U."/>
            <person name="Brodie E.L."/>
            <person name="Williams K.H."/>
            <person name="Hubbard S.S."/>
            <person name="Banfield J.F."/>
        </authorList>
    </citation>
    <scope>NUCLEOTIDE SEQUENCE [LARGE SCALE GENOMIC DNA]</scope>
</reference>
<dbReference type="Proteomes" id="UP000178636">
    <property type="component" value="Unassembled WGS sequence"/>
</dbReference>
<feature type="transmembrane region" description="Helical" evidence="1">
    <location>
        <begin position="275"/>
        <end position="296"/>
    </location>
</feature>
<protein>
    <recommendedName>
        <fullName evidence="5">DUF2157 domain-containing protein</fullName>
    </recommendedName>
</protein>
<feature type="transmembrane region" description="Helical" evidence="1">
    <location>
        <begin position="192"/>
        <end position="209"/>
    </location>
</feature>
<accession>A0A1G2DCE1</accession>
<sequence length="395" mass="43117">MRYLRFLLLAFIMFAPTLASAIPSKPLSIEEHNKLVPSRICLDNAAHLLKKGVLPSQVEYDKAVAECMASAKEALGRDITFNELVANVQPTYELHGLQKAAGWLSGFSFLQIMAGIGIAVFGSIFAFYAFPVFVAIPKSMYEALLYATSVGLTWYGLTLPTGYIFGFMGTLFFIGALAFSSHVHRWKGSPTGFSAMVLVYAAVAAFLYQSTLIGFVAITALMCAVGFIADSWGLCYVIGFRDEKVVPQATAVAFLVLGFYVALRIFNVDDPYIKVFAPGAYWMGSFVGYLGLLIMASKWYGHGMDGRYFAMNFFIMPVAGVAAILLGSIYGVPELQKIGGTFFGLWCIEKYVEVTFHGLLSGSFFGLMGSIGVFYITSWAIANADKVGPYLLFIS</sequence>